<dbReference type="GO" id="GO:0016556">
    <property type="term" value="P:mRNA modification"/>
    <property type="evidence" value="ECO:0007669"/>
    <property type="project" value="InterPro"/>
</dbReference>
<feature type="compositionally biased region" description="Basic and acidic residues" evidence="8">
    <location>
        <begin position="570"/>
        <end position="581"/>
    </location>
</feature>
<evidence type="ECO:0000256" key="4">
    <source>
        <dbReference type="ARBA" id="ARBA00022741"/>
    </source>
</evidence>
<protein>
    <submittedName>
        <fullName evidence="11">Replicase</fullName>
    </submittedName>
</protein>
<dbReference type="InterPro" id="IPR002588">
    <property type="entry name" value="Alphavirus-like_MT_dom"/>
</dbReference>
<dbReference type="GO" id="GO:0006351">
    <property type="term" value="P:DNA-templated transcription"/>
    <property type="evidence" value="ECO:0007669"/>
    <property type="project" value="InterPro"/>
</dbReference>
<keyword evidence="7" id="KW-0693">Viral RNA replication</keyword>
<evidence type="ECO:0000256" key="3">
    <source>
        <dbReference type="ARBA" id="ARBA00022695"/>
    </source>
</evidence>
<accession>A0A8F8MZR8</accession>
<feature type="domain" description="RdRp catalytic" evidence="9">
    <location>
        <begin position="1364"/>
        <end position="1471"/>
    </location>
</feature>
<dbReference type="Gene3D" id="3.40.50.300">
    <property type="entry name" value="P-loop containing nucleotide triphosphate hydrolases"/>
    <property type="match status" value="1"/>
</dbReference>
<proteinExistence type="predicted"/>
<dbReference type="GO" id="GO:0008174">
    <property type="term" value="F:mRNA methyltransferase activity"/>
    <property type="evidence" value="ECO:0007669"/>
    <property type="project" value="UniProtKB-UniRule"/>
</dbReference>
<evidence type="ECO:0000256" key="8">
    <source>
        <dbReference type="SAM" id="MobiDB-lite"/>
    </source>
</evidence>
<dbReference type="InterPro" id="IPR027417">
    <property type="entry name" value="P-loop_NTPase"/>
</dbReference>
<reference evidence="11" key="1">
    <citation type="submission" date="2021-06" db="EMBL/GenBank/DDBJ databases">
        <title>Plant Virus Collection isolate.</title>
        <authorList>
            <person name="Knierim D."/>
            <person name="Margaria P."/>
            <person name="Menzel W."/>
            <person name="Winter S."/>
        </authorList>
    </citation>
    <scope>NUCLEOTIDE SEQUENCE</scope>
    <source>
        <strain evidence="11">DSMZ PV-1145</strain>
    </source>
</reference>
<keyword evidence="2" id="KW-0808">Transferase</keyword>
<dbReference type="PROSITE" id="PS50507">
    <property type="entry name" value="RDRP_SSRNA_POS"/>
    <property type="match status" value="1"/>
</dbReference>
<evidence type="ECO:0000256" key="7">
    <source>
        <dbReference type="ARBA" id="ARBA00022953"/>
    </source>
</evidence>
<dbReference type="InterPro" id="IPR007094">
    <property type="entry name" value="RNA-dir_pol_PSvirus"/>
</dbReference>
<evidence type="ECO:0000256" key="1">
    <source>
        <dbReference type="ARBA" id="ARBA00022484"/>
    </source>
</evidence>
<dbReference type="GO" id="GO:0005524">
    <property type="term" value="F:ATP binding"/>
    <property type="evidence" value="ECO:0007669"/>
    <property type="project" value="UniProtKB-KW"/>
</dbReference>
<dbReference type="EMBL" id="MZ405665">
    <property type="protein sequence ID" value="QYA72628.1"/>
    <property type="molecule type" value="Genomic_RNA"/>
</dbReference>
<feature type="domain" description="Alphavirus-like MT" evidence="10">
    <location>
        <begin position="63"/>
        <end position="232"/>
    </location>
</feature>
<organism evidence="11">
    <name type="scientific">Potato virus T</name>
    <dbReference type="NCBI Taxonomy" id="36403"/>
    <lineage>
        <taxon>Viruses</taxon>
        <taxon>Riboviria</taxon>
        <taxon>Orthornavirae</taxon>
        <taxon>Kitrinoviricota</taxon>
        <taxon>Alsuviricetes</taxon>
        <taxon>Tymovirales</taxon>
        <taxon>Betaflexiviridae</taxon>
        <taxon>Trivirinae</taxon>
        <taxon>Tepovirus</taxon>
        <taxon>Tepovirus tafsolani</taxon>
    </lineage>
</organism>
<dbReference type="InterPro" id="IPR043502">
    <property type="entry name" value="DNA/RNA_pol_sf"/>
</dbReference>
<keyword evidence="5" id="KW-0378">Hydrolase</keyword>
<dbReference type="PROSITE" id="PS51743">
    <property type="entry name" value="ALPHAVIRUS_MT"/>
    <property type="match status" value="1"/>
</dbReference>
<name>A0A8F8MZR8_9VIRU</name>
<feature type="region of interest" description="Disordered" evidence="8">
    <location>
        <begin position="562"/>
        <end position="601"/>
    </location>
</feature>
<dbReference type="Pfam" id="PF01660">
    <property type="entry name" value="Vmethyltransf"/>
    <property type="match status" value="1"/>
</dbReference>
<evidence type="ECO:0000313" key="11">
    <source>
        <dbReference type="EMBL" id="QYA72628.1"/>
    </source>
</evidence>
<dbReference type="GO" id="GO:0039694">
    <property type="term" value="P:viral RNA genome replication"/>
    <property type="evidence" value="ECO:0007669"/>
    <property type="project" value="InterPro"/>
</dbReference>
<sequence length="1608" mass="185429">MSFTFRTPAELFVQSLPKEYAEACFKSHAANFQIRSDKGIGLFDFACSSVVKERLTKAGVPVSAFCNQEHSHPASKMIENHFLYNILPNYLNLKNYTAISIKDCKVRKLLKNGVDSLETFNRLFSCKDALRYVDPETCDMDKFIARVHHSTRIFLFDELHYWSMNSLSDFLDRSKVEELLATIVFPVEILLGSKRSLNPELYEFEISRGKLNFFPDGCTSESYSQPRDCDILKVNRIVTKSGKVFSVELIHTIGANHMIMIKRGSFEVDAERFFDRSSALTTNLLVPTRAGKALRIRRKFLLRLIIYLFSLKKPDHHSAIAKIRQSSDDSIFCDEIMLADHVGKIFEKLDPASPFGVKGVFDLLSGIFKDIFLLDGIFNWSNRRKSEKFVEFMRALDYQTNKIVTCTFSGGIMRSGFLAEFFLDNDCEATESMDEVLSRFDLFYDPKKEFSARALVCNIRDREPAPYGPMKAKTLSFVQHRKYRTEIRFSSKRKEVNVLKEELSEEVSFEEARFKRRADSTVQLVIGLHPKLRCVGLITWEKDQRLFSKFEKEEEERCIEMEDAFENEEDGRPHVEERGSESGEQESEEEPKHIESEDDIGSFEYEETKADSYEIDFEAIFTRVSNGGLRGICLLDALAKITGTKREVTLSILLGRDGTWADWFLKDQGATFDDVFKAVSDLDLNCTICTKDGSFNAHVNRNYKHSFLYLFDEHVSLERPKIMLFERSKHQKVDMLGAFKGCPGAGETEYEALSQRGELLASALKDNLTGVISSKFNWDPRCSFRDIKKRILVVSGFAGSGKTRGICQVVRSMFNRKETLVLSPRKNLADDWVKNLANLHRPSNVRVKTFESGLRRVSDSSLIIVDELSLMPNGYLDMLINMNEEATFIVLFDPLQARYHAKSDVLRVSPENDVDRIRVPKYLFFSKRMSSELDFFDVKCSSEQKKWELHGKQYREPAALFRDIKGQEYTILSPSFETAKEMAKYADERNNCRSMTFGESQGLTVNKAVIVVDQDLVATSVLHWIVALTRSRQGFVLLIHKVFDMKTLIQPVQNSIIGLVLRGIKVSREHLINTAGKCLSEAEIVEDTETFKRTEEDEELLEGDPWLKGQLFLCQAVELDEVIPEEPLRHESPPRTHLPLPSEGCVSLLMSEVKAREEREFVTPYGWSKQFRDDKEHVDWRNVSYADAFETIYPKHEASDDITLWAAIQKRIVLADPLRNAMKLQKVESISAEIFNEMNKILCLNPHVSVDRDQVYKEFLRKRLNKSKKLIESHAERSSDDWPIDHFFLFMKSQLCTKFEKRFADAKAGQTLACFSHKLLTRFGPAFREFEKKFTANLPPSWYIHTMKNFDQLNSWVINYVDQDEGTESDYEAFDRSQDAIILGLEIKCLELFGWDQDLIEDYRRLKLWMGCRLGAIAIMRFTGEFGTFFFNTIANIAFTCLRYNISRDTVIAFAGDDMYASGRLQIRKDREDLLAHLTLKAKVQFTDKPMFCGWYIKKKGIVKEPRLVLERWLIAERKKVIDQCFINYSIEVSYGYRLGEYLWEYFDNLEDFQAIVRLVIKKKKQLPPAIRRIFETSNGIDFSGEVSETVGGEGEHHGSCGLWCNLH</sequence>
<keyword evidence="4" id="KW-0547">Nucleotide-binding</keyword>
<dbReference type="SUPFAM" id="SSF52540">
    <property type="entry name" value="P-loop containing nucleoside triphosphate hydrolases"/>
    <property type="match status" value="1"/>
</dbReference>
<keyword evidence="1" id="KW-0696">RNA-directed RNA polymerase</keyword>
<keyword evidence="3" id="KW-0548">Nucleotidyltransferase</keyword>
<dbReference type="GO" id="GO:0016787">
    <property type="term" value="F:hydrolase activity"/>
    <property type="evidence" value="ECO:0007669"/>
    <property type="project" value="UniProtKB-KW"/>
</dbReference>
<evidence type="ECO:0000259" key="10">
    <source>
        <dbReference type="PROSITE" id="PS51743"/>
    </source>
</evidence>
<dbReference type="GO" id="GO:0003968">
    <property type="term" value="F:RNA-directed RNA polymerase activity"/>
    <property type="evidence" value="ECO:0007669"/>
    <property type="project" value="UniProtKB-KW"/>
</dbReference>
<dbReference type="Pfam" id="PF00978">
    <property type="entry name" value="RdRP_2"/>
    <property type="match status" value="1"/>
</dbReference>
<gene>
    <name evidence="11" type="primary">ORF1</name>
</gene>
<dbReference type="InterPro" id="IPR001788">
    <property type="entry name" value="RNA-dep_RNA_pol_alsuvir"/>
</dbReference>
<dbReference type="SUPFAM" id="SSF56672">
    <property type="entry name" value="DNA/RNA polymerases"/>
    <property type="match status" value="1"/>
</dbReference>
<keyword evidence="6" id="KW-0067">ATP-binding</keyword>
<dbReference type="InterPro" id="IPR027351">
    <property type="entry name" value="(+)RNA_virus_helicase_core_dom"/>
</dbReference>
<evidence type="ECO:0000256" key="6">
    <source>
        <dbReference type="ARBA" id="ARBA00022840"/>
    </source>
</evidence>
<evidence type="ECO:0000259" key="9">
    <source>
        <dbReference type="PROSITE" id="PS50507"/>
    </source>
</evidence>
<dbReference type="GO" id="GO:0003723">
    <property type="term" value="F:RNA binding"/>
    <property type="evidence" value="ECO:0007669"/>
    <property type="project" value="InterPro"/>
</dbReference>
<dbReference type="GO" id="GO:0006396">
    <property type="term" value="P:RNA processing"/>
    <property type="evidence" value="ECO:0007669"/>
    <property type="project" value="InterPro"/>
</dbReference>
<evidence type="ECO:0000256" key="5">
    <source>
        <dbReference type="ARBA" id="ARBA00022801"/>
    </source>
</evidence>
<dbReference type="Pfam" id="PF01443">
    <property type="entry name" value="Viral_helicase1"/>
    <property type="match status" value="1"/>
</dbReference>
<evidence type="ECO:0000256" key="2">
    <source>
        <dbReference type="ARBA" id="ARBA00022679"/>
    </source>
</evidence>